<dbReference type="CDD" id="cd05269">
    <property type="entry name" value="TMR_SDR_a"/>
    <property type="match status" value="1"/>
</dbReference>
<dbReference type="EMBL" id="JAAKZG010000010">
    <property type="protein sequence ID" value="NGN43557.1"/>
    <property type="molecule type" value="Genomic_DNA"/>
</dbReference>
<dbReference type="Gene3D" id="3.40.50.720">
    <property type="entry name" value="NAD(P)-binding Rossmann-like Domain"/>
    <property type="match status" value="1"/>
</dbReference>
<sequence>MILLTGASGSVGFELTKLMSARGIAAKAMVRSEAAAGKLKGLAGIEPVAGDFDDPASLDAALQGVERAFLVTNSTERAEIQQLAFLATAKRAGVRHIVKLSQLHAATDSPVRFLRYHGAVEQAIRASGIAYTFLRPNLFMQGLLGFADTIANTGKLFAPIGASKISLIDIRDIAAVAFAALSTPGHEGQVYDLTGPDALTHDEIATQIGAAIGQPVSFVQIPPDTMRQAAIDAGFLKWQADGLIEDYAHYARDEASAVSPDGPSVIGQPARPFAAFLADYKSVFTTNQGAEK</sequence>
<dbReference type="PANTHER" id="PTHR43162">
    <property type="match status" value="1"/>
</dbReference>
<organism evidence="2 3">
    <name type="scientific">Mesorhizobium zhangyense</name>
    <dbReference type="NCBI Taxonomy" id="1776730"/>
    <lineage>
        <taxon>Bacteria</taxon>
        <taxon>Pseudomonadati</taxon>
        <taxon>Pseudomonadota</taxon>
        <taxon>Alphaproteobacteria</taxon>
        <taxon>Hyphomicrobiales</taxon>
        <taxon>Phyllobacteriaceae</taxon>
        <taxon>Mesorhizobium</taxon>
    </lineage>
</organism>
<protein>
    <submittedName>
        <fullName evidence="2">SDR family oxidoreductase</fullName>
    </submittedName>
</protein>
<evidence type="ECO:0000313" key="2">
    <source>
        <dbReference type="EMBL" id="NGN43557.1"/>
    </source>
</evidence>
<dbReference type="RefSeq" id="WP_165119978.1">
    <property type="nucleotide sequence ID" value="NZ_JAAKZG010000010.1"/>
</dbReference>
<keyword evidence="3" id="KW-1185">Reference proteome</keyword>
<dbReference type="InterPro" id="IPR036291">
    <property type="entry name" value="NAD(P)-bd_dom_sf"/>
</dbReference>
<evidence type="ECO:0000313" key="3">
    <source>
        <dbReference type="Proteomes" id="UP000481252"/>
    </source>
</evidence>
<dbReference type="InterPro" id="IPR008030">
    <property type="entry name" value="NmrA-like"/>
</dbReference>
<accession>A0A7C9R9V9</accession>
<comment type="caution">
    <text evidence="2">The sequence shown here is derived from an EMBL/GenBank/DDBJ whole genome shotgun (WGS) entry which is preliminary data.</text>
</comment>
<proteinExistence type="predicted"/>
<dbReference type="AlphaFoldDB" id="A0A7C9R9V9"/>
<dbReference type="Proteomes" id="UP000481252">
    <property type="component" value="Unassembled WGS sequence"/>
</dbReference>
<dbReference type="Gene3D" id="3.90.25.10">
    <property type="entry name" value="UDP-galactose 4-epimerase, domain 1"/>
    <property type="match status" value="1"/>
</dbReference>
<dbReference type="PANTHER" id="PTHR43162:SF1">
    <property type="entry name" value="PRESTALK A DIFFERENTIATION PROTEIN A"/>
    <property type="match status" value="1"/>
</dbReference>
<dbReference type="SUPFAM" id="SSF51735">
    <property type="entry name" value="NAD(P)-binding Rossmann-fold domains"/>
    <property type="match status" value="1"/>
</dbReference>
<feature type="domain" description="NmrA-like" evidence="1">
    <location>
        <begin position="2"/>
        <end position="228"/>
    </location>
</feature>
<dbReference type="InterPro" id="IPR051604">
    <property type="entry name" value="Ergot_Alk_Oxidoreductase"/>
</dbReference>
<reference evidence="2 3" key="1">
    <citation type="submission" date="2020-02" db="EMBL/GenBank/DDBJ databases">
        <title>Genome sequence of the type strain CGMCC 1.15528 of Mesorhizobium zhangyense.</title>
        <authorList>
            <person name="Gao J."/>
            <person name="Sun J."/>
        </authorList>
    </citation>
    <scope>NUCLEOTIDE SEQUENCE [LARGE SCALE GENOMIC DNA]</scope>
    <source>
        <strain evidence="2 3">CGMCC 1.15528</strain>
    </source>
</reference>
<evidence type="ECO:0000259" key="1">
    <source>
        <dbReference type="Pfam" id="PF05368"/>
    </source>
</evidence>
<gene>
    <name evidence="2" type="ORF">G6N74_21025</name>
</gene>
<name>A0A7C9R9V9_9HYPH</name>
<dbReference type="Pfam" id="PF05368">
    <property type="entry name" value="NmrA"/>
    <property type="match status" value="1"/>
</dbReference>